<comment type="caution">
    <text evidence="1">The sequence shown here is derived from an EMBL/GenBank/DDBJ whole genome shotgun (WGS) entry which is preliminary data.</text>
</comment>
<dbReference type="InterPro" id="IPR011852">
    <property type="entry name" value="TRAP_TAXI"/>
</dbReference>
<gene>
    <name evidence="1" type="ORF">SDC9_210615</name>
</gene>
<sequence length="109" mass="11630">MLAYKEETLDKIIAANSSYYKAVIPAGTYNNQTEDIATFGVKCLVAVNASMDADLVSKMAEALQTHPDDLVAGHASMTAMTDAAFMCNDLPIPLHPGAEAYYKSAGLLK</sequence>
<dbReference type="Gene3D" id="3.40.190.10">
    <property type="entry name" value="Periplasmic binding protein-like II"/>
    <property type="match status" value="1"/>
</dbReference>
<accession>A0A645JI17</accession>
<proteinExistence type="predicted"/>
<name>A0A645JI17_9ZZZZ</name>
<dbReference type="SUPFAM" id="SSF53850">
    <property type="entry name" value="Periplasmic binding protein-like II"/>
    <property type="match status" value="1"/>
</dbReference>
<protein>
    <submittedName>
        <fullName evidence="1">Uncharacterized protein</fullName>
    </submittedName>
</protein>
<dbReference type="AlphaFoldDB" id="A0A645JI17"/>
<reference evidence="1" key="1">
    <citation type="submission" date="2019-08" db="EMBL/GenBank/DDBJ databases">
        <authorList>
            <person name="Kucharzyk K."/>
            <person name="Murdoch R.W."/>
            <person name="Higgins S."/>
            <person name="Loffler F."/>
        </authorList>
    </citation>
    <scope>NUCLEOTIDE SEQUENCE</scope>
</reference>
<organism evidence="1">
    <name type="scientific">bioreactor metagenome</name>
    <dbReference type="NCBI Taxonomy" id="1076179"/>
    <lineage>
        <taxon>unclassified sequences</taxon>
        <taxon>metagenomes</taxon>
        <taxon>ecological metagenomes</taxon>
    </lineage>
</organism>
<dbReference type="PANTHER" id="PTHR42941:SF1">
    <property type="entry name" value="SLL1037 PROTEIN"/>
    <property type="match status" value="1"/>
</dbReference>
<evidence type="ECO:0000313" key="1">
    <source>
        <dbReference type="EMBL" id="MPN62862.1"/>
    </source>
</evidence>
<dbReference type="EMBL" id="VSSQ01141507">
    <property type="protein sequence ID" value="MPN62862.1"/>
    <property type="molecule type" value="Genomic_DNA"/>
</dbReference>
<dbReference type="PANTHER" id="PTHR42941">
    <property type="entry name" value="SLL1037 PROTEIN"/>
    <property type="match status" value="1"/>
</dbReference>
<dbReference type="Pfam" id="PF16868">
    <property type="entry name" value="NMT1_3"/>
    <property type="match status" value="1"/>
</dbReference>